<dbReference type="Proteomes" id="UP000654075">
    <property type="component" value="Unassembled WGS sequence"/>
</dbReference>
<evidence type="ECO:0000313" key="3">
    <source>
        <dbReference type="Proteomes" id="UP000654075"/>
    </source>
</evidence>
<gene>
    <name evidence="2" type="ORF">PGLA1383_LOCUS18746</name>
</gene>
<reference evidence="2" key="1">
    <citation type="submission" date="2021-02" db="EMBL/GenBank/DDBJ databases">
        <authorList>
            <person name="Dougan E. K."/>
            <person name="Rhodes N."/>
            <person name="Thang M."/>
            <person name="Chan C."/>
        </authorList>
    </citation>
    <scope>NUCLEOTIDE SEQUENCE</scope>
</reference>
<organism evidence="2 3">
    <name type="scientific">Polarella glacialis</name>
    <name type="common">Dinoflagellate</name>
    <dbReference type="NCBI Taxonomy" id="89957"/>
    <lineage>
        <taxon>Eukaryota</taxon>
        <taxon>Sar</taxon>
        <taxon>Alveolata</taxon>
        <taxon>Dinophyceae</taxon>
        <taxon>Suessiales</taxon>
        <taxon>Suessiaceae</taxon>
        <taxon>Polarella</taxon>
    </lineage>
</organism>
<feature type="non-terminal residue" evidence="2">
    <location>
        <position position="1"/>
    </location>
</feature>
<sequence length="252" mass="27485">DLPPLLRRGKSRFSPSGSPSGSRPGTNSQLSSRPATSSATHSRPVTRDAVGFGEPDADGGLGISRQITADDKRLADSRPTSKGSAGPGVITALWSRDEEGGSTRSEVSPMFRSCRSLESVLSARSHGEWVKTAPPGDVFYRTLPGSWAQVSGIQDSEPGLRKKKKKRDTSPDGSPVAPAVQQDVDNDPFKDWKRNVMDVGNMSLFQWNLTTLEGMSSIQKDFKDERASFKHWFHALEAEAEDPSMRLTDDRI</sequence>
<name>A0A813EIK7_POLGL</name>
<comment type="caution">
    <text evidence="2">The sequence shown here is derived from an EMBL/GenBank/DDBJ whole genome shotgun (WGS) entry which is preliminary data.</text>
</comment>
<feature type="region of interest" description="Disordered" evidence="1">
    <location>
        <begin position="150"/>
        <end position="188"/>
    </location>
</feature>
<evidence type="ECO:0000313" key="2">
    <source>
        <dbReference type="EMBL" id="CAE8600416.1"/>
    </source>
</evidence>
<protein>
    <submittedName>
        <fullName evidence="2">Uncharacterized protein</fullName>
    </submittedName>
</protein>
<dbReference type="AlphaFoldDB" id="A0A813EIK7"/>
<feature type="compositionally biased region" description="Polar residues" evidence="1">
    <location>
        <begin position="26"/>
        <end position="43"/>
    </location>
</feature>
<accession>A0A813EIK7</accession>
<dbReference type="EMBL" id="CAJNNV010012144">
    <property type="protein sequence ID" value="CAE8600416.1"/>
    <property type="molecule type" value="Genomic_DNA"/>
</dbReference>
<feature type="region of interest" description="Disordered" evidence="1">
    <location>
        <begin position="1"/>
        <end position="107"/>
    </location>
</feature>
<feature type="non-terminal residue" evidence="2">
    <location>
        <position position="252"/>
    </location>
</feature>
<evidence type="ECO:0000256" key="1">
    <source>
        <dbReference type="SAM" id="MobiDB-lite"/>
    </source>
</evidence>
<feature type="compositionally biased region" description="Low complexity" evidence="1">
    <location>
        <begin position="12"/>
        <end position="25"/>
    </location>
</feature>
<dbReference type="OrthoDB" id="10667429at2759"/>
<proteinExistence type="predicted"/>
<keyword evidence="3" id="KW-1185">Reference proteome</keyword>